<feature type="chain" id="PRO_5006832327" description="Secreted protein" evidence="2">
    <location>
        <begin position="19"/>
        <end position="119"/>
    </location>
</feature>
<feature type="region of interest" description="Disordered" evidence="1">
    <location>
        <begin position="52"/>
        <end position="119"/>
    </location>
</feature>
<organism evidence="3">
    <name type="scientific">Pseudodiaptomus poplesia</name>
    <dbReference type="NCBI Taxonomy" id="213370"/>
    <lineage>
        <taxon>Eukaryota</taxon>
        <taxon>Metazoa</taxon>
        <taxon>Ecdysozoa</taxon>
        <taxon>Arthropoda</taxon>
        <taxon>Crustacea</taxon>
        <taxon>Multicrustacea</taxon>
        <taxon>Hexanauplia</taxon>
        <taxon>Copepoda</taxon>
        <taxon>Calanoida</taxon>
        <taxon>Pseudodiaptomidae</taxon>
        <taxon>Pseudodiaptomus</taxon>
    </lineage>
</organism>
<sequence length="119" mass="13070">MRSITDYLLVALVGCAVAKHYLIETIDDPEGPAYRLFEDPPLGIEQIGLYDDINERGSGGNGDSVDLDPAAQDAPVMDVSPPPYTRGKNGKGQFQRPDDVQGKDKSTDYNARPSWGFRR</sequence>
<evidence type="ECO:0000256" key="2">
    <source>
        <dbReference type="SAM" id="SignalP"/>
    </source>
</evidence>
<feature type="signal peptide" evidence="2">
    <location>
        <begin position="1"/>
        <end position="18"/>
    </location>
</feature>
<name>A0A0U2T5F9_9MAXI</name>
<accession>A0A0U2T5F9</accession>
<evidence type="ECO:0008006" key="4">
    <source>
        <dbReference type="Google" id="ProtNLM"/>
    </source>
</evidence>
<protein>
    <recommendedName>
        <fullName evidence="4">Secreted protein</fullName>
    </recommendedName>
</protein>
<keyword evidence="2" id="KW-0732">Signal</keyword>
<evidence type="ECO:0000313" key="3">
    <source>
        <dbReference type="EMBL" id="ALS04721.1"/>
    </source>
</evidence>
<dbReference type="AlphaFoldDB" id="A0A0U2T5F9"/>
<feature type="compositionally biased region" description="Basic and acidic residues" evidence="1">
    <location>
        <begin position="96"/>
        <end position="107"/>
    </location>
</feature>
<reference evidence="3" key="1">
    <citation type="journal article" date="2015" name="Sci. Rep.">
        <title>Spliced leader RNA trans-splicing discovered in copepods.</title>
        <authorList>
            <person name="Yang F."/>
            <person name="Xu D."/>
            <person name="Zhuang Y."/>
            <person name="Yi X."/>
            <person name="Huang Y."/>
            <person name="Chen H."/>
            <person name="Lin S."/>
            <person name="Campbell D.A."/>
            <person name="Sturm N.R."/>
            <person name="Liu G."/>
            <person name="Zhang H."/>
        </authorList>
    </citation>
    <scope>NUCLEOTIDE SEQUENCE</scope>
</reference>
<proteinExistence type="evidence at transcript level"/>
<evidence type="ECO:0000256" key="1">
    <source>
        <dbReference type="SAM" id="MobiDB-lite"/>
    </source>
</evidence>
<dbReference type="EMBL" id="KT754887">
    <property type="protein sequence ID" value="ALS04721.1"/>
    <property type="molecule type" value="mRNA"/>
</dbReference>